<comment type="caution">
    <text evidence="1">The sequence shown here is derived from an EMBL/GenBank/DDBJ whole genome shotgun (WGS) entry which is preliminary data.</text>
</comment>
<gene>
    <name evidence="1" type="ORF">EYF80_001973</name>
</gene>
<reference evidence="1 2" key="1">
    <citation type="submission" date="2019-03" db="EMBL/GenBank/DDBJ databases">
        <title>First draft genome of Liparis tanakae, snailfish: a comprehensive survey of snailfish specific genes.</title>
        <authorList>
            <person name="Kim W."/>
            <person name="Song I."/>
            <person name="Jeong J.-H."/>
            <person name="Kim D."/>
            <person name="Kim S."/>
            <person name="Ryu S."/>
            <person name="Song J.Y."/>
            <person name="Lee S.K."/>
        </authorList>
    </citation>
    <scope>NUCLEOTIDE SEQUENCE [LARGE SCALE GENOMIC DNA]</scope>
    <source>
        <tissue evidence="1">Muscle</tissue>
    </source>
</reference>
<organism evidence="1 2">
    <name type="scientific">Liparis tanakae</name>
    <name type="common">Tanaka's snailfish</name>
    <dbReference type="NCBI Taxonomy" id="230148"/>
    <lineage>
        <taxon>Eukaryota</taxon>
        <taxon>Metazoa</taxon>
        <taxon>Chordata</taxon>
        <taxon>Craniata</taxon>
        <taxon>Vertebrata</taxon>
        <taxon>Euteleostomi</taxon>
        <taxon>Actinopterygii</taxon>
        <taxon>Neopterygii</taxon>
        <taxon>Teleostei</taxon>
        <taxon>Neoteleostei</taxon>
        <taxon>Acanthomorphata</taxon>
        <taxon>Eupercaria</taxon>
        <taxon>Perciformes</taxon>
        <taxon>Cottioidei</taxon>
        <taxon>Cottales</taxon>
        <taxon>Liparidae</taxon>
        <taxon>Liparis</taxon>
    </lineage>
</organism>
<evidence type="ECO:0000313" key="2">
    <source>
        <dbReference type="Proteomes" id="UP000314294"/>
    </source>
</evidence>
<protein>
    <submittedName>
        <fullName evidence="1">Uncharacterized protein</fullName>
    </submittedName>
</protein>
<dbReference type="AlphaFoldDB" id="A0A4Z2JBP9"/>
<dbReference type="EMBL" id="SRLO01000009">
    <property type="protein sequence ID" value="TNN87626.1"/>
    <property type="molecule type" value="Genomic_DNA"/>
</dbReference>
<name>A0A4Z2JBP9_9TELE</name>
<keyword evidence="2" id="KW-1185">Reference proteome</keyword>
<dbReference type="Proteomes" id="UP000314294">
    <property type="component" value="Unassembled WGS sequence"/>
</dbReference>
<sequence>MVASSALVPLVASSSTAFTVFSSDVTALQLVHRWIICCLAGGTLGGADELSQRLSHILYSVYENHLEKGHRLRFITTQ</sequence>
<proteinExistence type="predicted"/>
<evidence type="ECO:0000313" key="1">
    <source>
        <dbReference type="EMBL" id="TNN87626.1"/>
    </source>
</evidence>
<accession>A0A4Z2JBP9</accession>